<gene>
    <name evidence="2" type="ORF">IHE55_07120</name>
</gene>
<reference evidence="2 3" key="1">
    <citation type="submission" date="2020-09" db="EMBL/GenBank/DDBJ databases">
        <title>Biosynthesis of the nuclear factor of activated T cells inhibitor NFAT-133 and its congeners in Streptomyces pactum.</title>
        <authorList>
            <person name="Zhou W."/>
            <person name="Posri P."/>
            <person name="Abugrain M.E."/>
            <person name="Weisberg A.J."/>
            <person name="Chang J.H."/>
            <person name="Mahmud T."/>
        </authorList>
    </citation>
    <scope>NUCLEOTIDE SEQUENCE [LARGE SCALE GENOMIC DNA]</scope>
    <source>
        <strain evidence="2 3">ATCC 27456</strain>
    </source>
</reference>
<protein>
    <recommendedName>
        <fullName evidence="4">Integral membrane protein</fullName>
    </recommendedName>
</protein>
<keyword evidence="1" id="KW-0472">Membrane</keyword>
<keyword evidence="1" id="KW-0812">Transmembrane</keyword>
<dbReference type="InterPro" id="IPR047928">
    <property type="entry name" value="Perm_prefix_1"/>
</dbReference>
<feature type="transmembrane region" description="Helical" evidence="1">
    <location>
        <begin position="87"/>
        <end position="105"/>
    </location>
</feature>
<dbReference type="NCBIfam" id="NF038403">
    <property type="entry name" value="perm_prefix_1"/>
    <property type="match status" value="1"/>
</dbReference>
<evidence type="ECO:0000256" key="1">
    <source>
        <dbReference type="SAM" id="Phobius"/>
    </source>
</evidence>
<proteinExistence type="predicted"/>
<accession>A0ABS0NHC1</accession>
<dbReference type="EMBL" id="JACYXC010000001">
    <property type="protein sequence ID" value="MBH5334584.1"/>
    <property type="molecule type" value="Genomic_DNA"/>
</dbReference>
<organism evidence="2 3">
    <name type="scientific">Streptomyces pactum</name>
    <dbReference type="NCBI Taxonomy" id="68249"/>
    <lineage>
        <taxon>Bacteria</taxon>
        <taxon>Bacillati</taxon>
        <taxon>Actinomycetota</taxon>
        <taxon>Actinomycetes</taxon>
        <taxon>Kitasatosporales</taxon>
        <taxon>Streptomycetaceae</taxon>
        <taxon>Streptomyces</taxon>
    </lineage>
</organism>
<keyword evidence="3" id="KW-1185">Reference proteome</keyword>
<keyword evidence="1" id="KW-1133">Transmembrane helix</keyword>
<evidence type="ECO:0000313" key="2">
    <source>
        <dbReference type="EMBL" id="MBH5334584.1"/>
    </source>
</evidence>
<evidence type="ECO:0000313" key="3">
    <source>
        <dbReference type="Proteomes" id="UP000807371"/>
    </source>
</evidence>
<dbReference type="Proteomes" id="UP000807371">
    <property type="component" value="Unassembled WGS sequence"/>
</dbReference>
<evidence type="ECO:0008006" key="4">
    <source>
        <dbReference type="Google" id="ProtNLM"/>
    </source>
</evidence>
<dbReference type="RefSeq" id="WP_197988260.1">
    <property type="nucleotide sequence ID" value="NZ_JACYXC010000001.1"/>
</dbReference>
<sequence>MSTHGRPADPVEEYAATLAAALHGPARAKARLVEEIRDGLADTVAAYHGPDTPYHVAAREAVREFGTPAELVPGCQRELTIAQARHTARAVALTAPFLMFCWYLILTPGEGRQLPHAAQVVALHLAGVAVTAALLGAVMLAVTGTLARRLPTPRRLPQVAAWTGTAAGTAMALATATLLVASPLAANWPLVALAGLLTAASHGVVASSARVCRRCVRGGPSVPPEPGPAGT</sequence>
<feature type="transmembrane region" description="Helical" evidence="1">
    <location>
        <begin position="159"/>
        <end position="182"/>
    </location>
</feature>
<feature type="transmembrane region" description="Helical" evidence="1">
    <location>
        <begin position="188"/>
        <end position="207"/>
    </location>
</feature>
<name>A0ABS0NHC1_9ACTN</name>
<comment type="caution">
    <text evidence="2">The sequence shown here is derived from an EMBL/GenBank/DDBJ whole genome shotgun (WGS) entry which is preliminary data.</text>
</comment>
<feature type="transmembrane region" description="Helical" evidence="1">
    <location>
        <begin position="125"/>
        <end position="147"/>
    </location>
</feature>